<sequence>MDQAVFNRILRATSGSKKRDPGASDRQASRRLKRKACPQTGEDAPRLEYSSRRSRMMANRIKNRRAKVAWRHGNGDGSVDNGDRRGCWMGIFGVSSWTLQPVVEGGKYGEARTKKIWRSVRRGQMLPCEGRPAHEGSGRDCMTEMRWQPWCVDVIAKWTDGMSGMRLINFSESIPPFLHLLVLLEMYLGRVPQESEPHQIEDHVGMERIDGQRINMGLMRALKADAELKQPLKAGMAYRPYNTRGSDDSRINEYM</sequence>
<dbReference type="EMBL" id="JARJLG010000061">
    <property type="protein sequence ID" value="KAJ7756390.1"/>
    <property type="molecule type" value="Genomic_DNA"/>
</dbReference>
<accession>A0AAD7J4U4</accession>
<evidence type="ECO:0000313" key="2">
    <source>
        <dbReference type="EMBL" id="KAJ7756390.1"/>
    </source>
</evidence>
<proteinExistence type="predicted"/>
<dbReference type="Proteomes" id="UP001215280">
    <property type="component" value="Unassembled WGS sequence"/>
</dbReference>
<feature type="region of interest" description="Disordered" evidence="1">
    <location>
        <begin position="12"/>
        <end position="44"/>
    </location>
</feature>
<dbReference type="AlphaFoldDB" id="A0AAD7J4U4"/>
<evidence type="ECO:0000313" key="3">
    <source>
        <dbReference type="Proteomes" id="UP001215280"/>
    </source>
</evidence>
<reference evidence="2" key="1">
    <citation type="submission" date="2023-03" db="EMBL/GenBank/DDBJ databases">
        <title>Massive genome expansion in bonnet fungi (Mycena s.s.) driven by repeated elements and novel gene families across ecological guilds.</title>
        <authorList>
            <consortium name="Lawrence Berkeley National Laboratory"/>
            <person name="Harder C.B."/>
            <person name="Miyauchi S."/>
            <person name="Viragh M."/>
            <person name="Kuo A."/>
            <person name="Thoen E."/>
            <person name="Andreopoulos B."/>
            <person name="Lu D."/>
            <person name="Skrede I."/>
            <person name="Drula E."/>
            <person name="Henrissat B."/>
            <person name="Morin E."/>
            <person name="Kohler A."/>
            <person name="Barry K."/>
            <person name="LaButti K."/>
            <person name="Morin E."/>
            <person name="Salamov A."/>
            <person name="Lipzen A."/>
            <person name="Mereny Z."/>
            <person name="Hegedus B."/>
            <person name="Baldrian P."/>
            <person name="Stursova M."/>
            <person name="Weitz H."/>
            <person name="Taylor A."/>
            <person name="Grigoriev I.V."/>
            <person name="Nagy L.G."/>
            <person name="Martin F."/>
            <person name="Kauserud H."/>
        </authorList>
    </citation>
    <scope>NUCLEOTIDE SEQUENCE</scope>
    <source>
        <strain evidence="2">CBHHK188m</strain>
    </source>
</reference>
<comment type="caution">
    <text evidence="2">The sequence shown here is derived from an EMBL/GenBank/DDBJ whole genome shotgun (WGS) entry which is preliminary data.</text>
</comment>
<protein>
    <submittedName>
        <fullName evidence="2">Uncharacterized protein</fullName>
    </submittedName>
</protein>
<keyword evidence="3" id="KW-1185">Reference proteome</keyword>
<name>A0AAD7J4U4_9AGAR</name>
<evidence type="ECO:0000256" key="1">
    <source>
        <dbReference type="SAM" id="MobiDB-lite"/>
    </source>
</evidence>
<gene>
    <name evidence="2" type="ORF">DFH07DRAFT_773108</name>
</gene>
<organism evidence="2 3">
    <name type="scientific">Mycena maculata</name>
    <dbReference type="NCBI Taxonomy" id="230809"/>
    <lineage>
        <taxon>Eukaryota</taxon>
        <taxon>Fungi</taxon>
        <taxon>Dikarya</taxon>
        <taxon>Basidiomycota</taxon>
        <taxon>Agaricomycotina</taxon>
        <taxon>Agaricomycetes</taxon>
        <taxon>Agaricomycetidae</taxon>
        <taxon>Agaricales</taxon>
        <taxon>Marasmiineae</taxon>
        <taxon>Mycenaceae</taxon>
        <taxon>Mycena</taxon>
    </lineage>
</organism>